<reference evidence="3 4" key="1">
    <citation type="submission" date="2019-09" db="EMBL/GenBank/DDBJ databases">
        <title>Bird 10,000 Genomes (B10K) Project - Family phase.</title>
        <authorList>
            <person name="Zhang G."/>
        </authorList>
    </citation>
    <scope>NUCLEOTIDE SEQUENCE [LARGE SCALE GENOMIC DNA]</scope>
    <source>
        <strain evidence="3">B10K-DU-002-07</strain>
        <tissue evidence="3">Muscle</tissue>
    </source>
</reference>
<keyword evidence="2" id="KW-1133">Transmembrane helix</keyword>
<dbReference type="AlphaFoldDB" id="A0A7L0ZIA5"/>
<keyword evidence="2" id="KW-0812">Transmembrane</keyword>
<dbReference type="Proteomes" id="UP000564466">
    <property type="component" value="Unassembled WGS sequence"/>
</dbReference>
<evidence type="ECO:0000256" key="1">
    <source>
        <dbReference type="SAM" id="MobiDB-lite"/>
    </source>
</evidence>
<sequence length="207" mass="22388">ASPDSFEDDYDDVSLAESERDPRTKAGTVYTLAGSPNPSRAGPSPCTSAAAFPGKPEPEPRSSRDWGRGRAGAAVAALSVLLGLSLVAGALLVAVAVGKHREIMAELKLLKSNCSENQDSVWRELAAAQRQRTRLRVWIQRHFQEFEEVAALLCRTLEGSRRCSAGWQSFGKSCYSFSWESLSWGDARDACSDLGSHLVVVSSEGEQ</sequence>
<dbReference type="InterPro" id="IPR050111">
    <property type="entry name" value="C-type_lectin/snaclec_domain"/>
</dbReference>
<dbReference type="InterPro" id="IPR016187">
    <property type="entry name" value="CTDL_fold"/>
</dbReference>
<feature type="transmembrane region" description="Helical" evidence="2">
    <location>
        <begin position="71"/>
        <end position="98"/>
    </location>
</feature>
<evidence type="ECO:0000313" key="3">
    <source>
        <dbReference type="EMBL" id="NXM26256.1"/>
    </source>
</evidence>
<feature type="region of interest" description="Disordered" evidence="1">
    <location>
        <begin position="1"/>
        <end position="67"/>
    </location>
</feature>
<feature type="compositionally biased region" description="Basic and acidic residues" evidence="1">
    <location>
        <begin position="56"/>
        <end position="67"/>
    </location>
</feature>
<dbReference type="InterPro" id="IPR016186">
    <property type="entry name" value="C-type_lectin-like/link_sf"/>
</dbReference>
<protein>
    <submittedName>
        <fullName evidence="3">CL17A protein</fullName>
    </submittedName>
</protein>
<evidence type="ECO:0000313" key="4">
    <source>
        <dbReference type="Proteomes" id="UP000564466"/>
    </source>
</evidence>
<dbReference type="EMBL" id="VXAY01001545">
    <property type="protein sequence ID" value="NXM26256.1"/>
    <property type="molecule type" value="Genomic_DNA"/>
</dbReference>
<dbReference type="PANTHER" id="PTHR22803">
    <property type="entry name" value="MANNOSE, PHOSPHOLIPASE, LECTIN RECEPTOR RELATED"/>
    <property type="match status" value="1"/>
</dbReference>
<dbReference type="SUPFAM" id="SSF56436">
    <property type="entry name" value="C-type lectin-like"/>
    <property type="match status" value="1"/>
</dbReference>
<feature type="compositionally biased region" description="Acidic residues" evidence="1">
    <location>
        <begin position="1"/>
        <end position="14"/>
    </location>
</feature>
<dbReference type="Gene3D" id="3.10.100.10">
    <property type="entry name" value="Mannose-Binding Protein A, subunit A"/>
    <property type="match status" value="1"/>
</dbReference>
<organism evidence="3 4">
    <name type="scientific">Oxyruncus cristatus</name>
    <name type="common">sharpbill</name>
    <dbReference type="NCBI Taxonomy" id="114331"/>
    <lineage>
        <taxon>Eukaryota</taxon>
        <taxon>Metazoa</taxon>
        <taxon>Chordata</taxon>
        <taxon>Craniata</taxon>
        <taxon>Vertebrata</taxon>
        <taxon>Euteleostomi</taxon>
        <taxon>Archelosauria</taxon>
        <taxon>Archosauria</taxon>
        <taxon>Dinosauria</taxon>
        <taxon>Saurischia</taxon>
        <taxon>Theropoda</taxon>
        <taxon>Coelurosauria</taxon>
        <taxon>Aves</taxon>
        <taxon>Neognathae</taxon>
        <taxon>Neoaves</taxon>
        <taxon>Telluraves</taxon>
        <taxon>Australaves</taxon>
        <taxon>Passeriformes</taxon>
        <taxon>Cotingidae</taxon>
        <taxon>Oxyruncus</taxon>
    </lineage>
</organism>
<feature type="non-terminal residue" evidence="3">
    <location>
        <position position="1"/>
    </location>
</feature>
<accession>A0A7L0ZIA5</accession>
<comment type="caution">
    <text evidence="3">The sequence shown here is derived from an EMBL/GenBank/DDBJ whole genome shotgun (WGS) entry which is preliminary data.</text>
</comment>
<keyword evidence="4" id="KW-1185">Reference proteome</keyword>
<gene>
    <name evidence="3" type="primary">Clec17a</name>
    <name evidence="3" type="ORF">OXYCRI_R01521</name>
</gene>
<evidence type="ECO:0000256" key="2">
    <source>
        <dbReference type="SAM" id="Phobius"/>
    </source>
</evidence>
<keyword evidence="2" id="KW-0472">Membrane</keyword>
<name>A0A7L0ZIA5_9PASS</name>
<proteinExistence type="predicted"/>
<feature type="non-terminal residue" evidence="3">
    <location>
        <position position="207"/>
    </location>
</feature>